<accession>A0A7J7IM20</accession>
<dbReference type="InterPro" id="IPR036155">
    <property type="entry name" value="Crypto/Photolyase_N_sf"/>
</dbReference>
<evidence type="ECO:0000313" key="5">
    <source>
        <dbReference type="Proteomes" id="UP000530660"/>
    </source>
</evidence>
<comment type="similarity">
    <text evidence="1">Belongs to the DNA photolyase class-1 family.</text>
</comment>
<organism evidence="4 5">
    <name type="scientific">Cyanidiococcus yangmingshanensis</name>
    <dbReference type="NCBI Taxonomy" id="2690220"/>
    <lineage>
        <taxon>Eukaryota</taxon>
        <taxon>Rhodophyta</taxon>
        <taxon>Bangiophyceae</taxon>
        <taxon>Cyanidiales</taxon>
        <taxon>Cyanidiaceae</taxon>
        <taxon>Cyanidiococcus</taxon>
    </lineage>
</organism>
<sequence length="502" mass="56104">MPLSRRTGVAFSRAHTVELRCGDVCMMYPPCAKRAQLRSIPGNIRHNLANTNISGDHGCNQIDLGPFCPAFLATDAVPRLMCHGKDTAGQRSTQRTERFRRRRVSLKQRGGLAPLLFPFLHADVEIGPRVTPNLWCMNSDQRAFRGCLKTPRSLVSAGYRTVVVWLREGENLRLHDNPVLQRALVLLHEAASSDQGGPALIERSAAPLPVRLLPVFTETPWDKHGRRRSMREQERIRACVRALAESLGELGSGLLWVRVPDCQAQHPEEMAEESATAFAEALSSLKIRSLVGLLIEEQALTQHLGGDPESSARVQLDSTEATSSPIRLIGVQETANTLFQICRLPFSIEKMPDDCDDFARGLESLGEPEDTEDPRGSWPPLPQEALDSALCYRSRRGTVHHSPPQLDDNHDLYGEHSALFALEAYAKGETSLVMFADDVIQARSQSILGQAMELGCLSPRRFWHVIRQHLPESSIRRQCAWFDLLLHDFVRLLTWKRGVHPA</sequence>
<dbReference type="GO" id="GO:0003677">
    <property type="term" value="F:DNA binding"/>
    <property type="evidence" value="ECO:0007669"/>
    <property type="project" value="TreeGrafter"/>
</dbReference>
<evidence type="ECO:0000256" key="2">
    <source>
        <dbReference type="SAM" id="MobiDB-lite"/>
    </source>
</evidence>
<dbReference type="PANTHER" id="PTHR11455">
    <property type="entry name" value="CRYPTOCHROME"/>
    <property type="match status" value="1"/>
</dbReference>
<proteinExistence type="inferred from homology"/>
<dbReference type="SUPFAM" id="SSF48173">
    <property type="entry name" value="Cryptochrome/photolyase FAD-binding domain"/>
    <property type="match status" value="1"/>
</dbReference>
<dbReference type="InterPro" id="IPR036134">
    <property type="entry name" value="Crypto/Photolyase_FAD-like_sf"/>
</dbReference>
<dbReference type="InterPro" id="IPR014729">
    <property type="entry name" value="Rossmann-like_a/b/a_fold"/>
</dbReference>
<dbReference type="GO" id="GO:0071949">
    <property type="term" value="F:FAD binding"/>
    <property type="evidence" value="ECO:0007669"/>
    <property type="project" value="TreeGrafter"/>
</dbReference>
<dbReference type="OrthoDB" id="10481726at2759"/>
<dbReference type="Gene3D" id="3.40.50.620">
    <property type="entry name" value="HUPs"/>
    <property type="match status" value="1"/>
</dbReference>
<dbReference type="GO" id="GO:0003904">
    <property type="term" value="F:deoxyribodipyrimidine photo-lyase activity"/>
    <property type="evidence" value="ECO:0007669"/>
    <property type="project" value="TreeGrafter"/>
</dbReference>
<dbReference type="Pfam" id="PF00875">
    <property type="entry name" value="DNA_photolyase"/>
    <property type="match status" value="1"/>
</dbReference>
<keyword evidence="5" id="KW-1185">Reference proteome</keyword>
<evidence type="ECO:0000256" key="1">
    <source>
        <dbReference type="ARBA" id="ARBA00005862"/>
    </source>
</evidence>
<reference evidence="4 5" key="1">
    <citation type="journal article" date="2020" name="J. Phycol.">
        <title>Comparative genome analysis reveals Cyanidiococcus gen. nov., a new extremophilic red algal genus sister to Cyanidioschyzon (Cyanidioschyzonaceae, Rhodophyta).</title>
        <authorList>
            <person name="Liu S.-L."/>
            <person name="Chiang Y.-R."/>
            <person name="Yoon H.S."/>
            <person name="Fu H.-Y."/>
        </authorList>
    </citation>
    <scope>NUCLEOTIDE SEQUENCE [LARGE SCALE GENOMIC DNA]</scope>
    <source>
        <strain evidence="4 5">THAL066</strain>
    </source>
</reference>
<dbReference type="SUPFAM" id="SSF52425">
    <property type="entry name" value="Cryptochrome/photolyase, N-terminal domain"/>
    <property type="match status" value="1"/>
</dbReference>
<dbReference type="Gene3D" id="1.25.40.80">
    <property type="match status" value="1"/>
</dbReference>
<dbReference type="PANTHER" id="PTHR11455:SF9">
    <property type="entry name" value="CRYPTOCHROME CIRCADIAN CLOCK 5 ISOFORM X1"/>
    <property type="match status" value="1"/>
</dbReference>
<evidence type="ECO:0000313" key="4">
    <source>
        <dbReference type="EMBL" id="KAF6003577.1"/>
    </source>
</evidence>
<feature type="domain" description="Photolyase/cryptochrome alpha/beta" evidence="3">
    <location>
        <begin position="162"/>
        <end position="268"/>
    </location>
</feature>
<protein>
    <recommendedName>
        <fullName evidence="3">Photolyase/cryptochrome alpha/beta domain-containing protein</fullName>
    </recommendedName>
</protein>
<gene>
    <name evidence="4" type="ORF">F1559_002887</name>
</gene>
<dbReference type="InterPro" id="IPR006050">
    <property type="entry name" value="DNA_photolyase_N"/>
</dbReference>
<dbReference type="InterPro" id="IPR002081">
    <property type="entry name" value="Cryptochrome/DNA_photolyase_1"/>
</dbReference>
<evidence type="ECO:0000259" key="3">
    <source>
        <dbReference type="Pfam" id="PF00875"/>
    </source>
</evidence>
<comment type="caution">
    <text evidence="4">The sequence shown here is derived from an EMBL/GenBank/DDBJ whole genome shotgun (WGS) entry which is preliminary data.</text>
</comment>
<name>A0A7J7IM20_9RHOD</name>
<dbReference type="Proteomes" id="UP000530660">
    <property type="component" value="Unassembled WGS sequence"/>
</dbReference>
<dbReference type="AlphaFoldDB" id="A0A7J7IM20"/>
<dbReference type="EMBL" id="VWRR01000006">
    <property type="protein sequence ID" value="KAF6003577.1"/>
    <property type="molecule type" value="Genomic_DNA"/>
</dbReference>
<feature type="region of interest" description="Disordered" evidence="2">
    <location>
        <begin position="360"/>
        <end position="381"/>
    </location>
</feature>